<dbReference type="KEGG" id="rsz:130496526"/>
<evidence type="ECO:0000313" key="2">
    <source>
        <dbReference type="Proteomes" id="UP000504610"/>
    </source>
</evidence>
<name>A0A9W3BZB4_RAPSA</name>
<dbReference type="Pfam" id="PF12481">
    <property type="entry name" value="DUF3700"/>
    <property type="match status" value="1"/>
</dbReference>
<reference evidence="3" key="2">
    <citation type="submission" date="2025-08" db="UniProtKB">
        <authorList>
            <consortium name="RefSeq"/>
        </authorList>
    </citation>
    <scope>IDENTIFICATION</scope>
    <source>
        <tissue evidence="3">Leaf</tissue>
    </source>
</reference>
<dbReference type="PANTHER" id="PTHR45952">
    <property type="entry name" value="ALUMINUM INDUCED PROTEIN WITH YGL AND LRDR MOTIFS"/>
    <property type="match status" value="1"/>
</dbReference>
<dbReference type="PANTHER" id="PTHR45952:SF4">
    <property type="entry name" value="ALUMINUM INDUCED PROTEIN WITH YGL AND LRDR MOTIFS"/>
    <property type="match status" value="1"/>
</dbReference>
<gene>
    <name evidence="3" type="primary">LOC130496526</name>
</gene>
<keyword evidence="2" id="KW-1185">Reference proteome</keyword>
<dbReference type="Proteomes" id="UP000504610">
    <property type="component" value="Chromosome 6"/>
</dbReference>
<dbReference type="InterPro" id="IPR024286">
    <property type="entry name" value="DUF3700"/>
</dbReference>
<dbReference type="OrthoDB" id="2019121at2759"/>
<accession>A0A9W3BZB4</accession>
<organism evidence="2 3">
    <name type="scientific">Raphanus sativus</name>
    <name type="common">Radish</name>
    <name type="synonym">Raphanus raphanistrum var. sativus</name>
    <dbReference type="NCBI Taxonomy" id="3726"/>
    <lineage>
        <taxon>Eukaryota</taxon>
        <taxon>Viridiplantae</taxon>
        <taxon>Streptophyta</taxon>
        <taxon>Embryophyta</taxon>
        <taxon>Tracheophyta</taxon>
        <taxon>Spermatophyta</taxon>
        <taxon>Magnoliopsida</taxon>
        <taxon>eudicotyledons</taxon>
        <taxon>Gunneridae</taxon>
        <taxon>Pentapetalae</taxon>
        <taxon>rosids</taxon>
        <taxon>malvids</taxon>
        <taxon>Brassicales</taxon>
        <taxon>Brassicaceae</taxon>
        <taxon>Brassiceae</taxon>
        <taxon>Raphanus</taxon>
    </lineage>
</organism>
<dbReference type="RefSeq" id="XP_056844614.1">
    <property type="nucleotide sequence ID" value="XM_056988634.1"/>
</dbReference>
<dbReference type="InterPro" id="IPR044828">
    <property type="entry name" value="TSJT1-like"/>
</dbReference>
<sequence length="102" mass="11196">MMMVAFLSCGGTDDECHIVLSDDVETVKKGCGKYFEPFPEGCFFTSSRGLTSYGYPFNELKPVLRVGSSGQVCSVAIKVDSEAKKESTVPKLESIQNWSQQI</sequence>
<feature type="domain" description="DUF3700" evidence="1">
    <location>
        <begin position="11"/>
        <end position="79"/>
    </location>
</feature>
<evidence type="ECO:0000259" key="1">
    <source>
        <dbReference type="Pfam" id="PF12481"/>
    </source>
</evidence>
<evidence type="ECO:0000313" key="3">
    <source>
        <dbReference type="RefSeq" id="XP_056844614.1"/>
    </source>
</evidence>
<reference evidence="2" key="1">
    <citation type="journal article" date="2019" name="Database">
        <title>The radish genome database (RadishGD): an integrated information resource for radish genomics.</title>
        <authorList>
            <person name="Yu H.J."/>
            <person name="Baek S."/>
            <person name="Lee Y.J."/>
            <person name="Cho A."/>
            <person name="Mun J.H."/>
        </authorList>
    </citation>
    <scope>NUCLEOTIDE SEQUENCE [LARGE SCALE GENOMIC DNA]</scope>
    <source>
        <strain evidence="2">cv. WK10039</strain>
    </source>
</reference>
<dbReference type="AlphaFoldDB" id="A0A9W3BZB4"/>
<dbReference type="GeneID" id="130496526"/>
<proteinExistence type="predicted"/>
<protein>
    <submittedName>
        <fullName evidence="3">Uncharacterized protein LOC130496526</fullName>
    </submittedName>
</protein>